<feature type="signal peptide" evidence="1">
    <location>
        <begin position="1"/>
        <end position="32"/>
    </location>
</feature>
<dbReference type="Proteomes" id="UP000295818">
    <property type="component" value="Unassembled WGS sequence"/>
</dbReference>
<comment type="caution">
    <text evidence="2">The sequence shown here is derived from an EMBL/GenBank/DDBJ whole genome shotgun (WGS) entry which is preliminary data.</text>
</comment>
<dbReference type="EMBL" id="SLWM01000027">
    <property type="protein sequence ID" value="TCO12172.1"/>
    <property type="molecule type" value="Genomic_DNA"/>
</dbReference>
<dbReference type="InterPro" id="IPR006311">
    <property type="entry name" value="TAT_signal"/>
</dbReference>
<dbReference type="RefSeq" id="WP_132195505.1">
    <property type="nucleotide sequence ID" value="NZ_SLWM01000027.1"/>
</dbReference>
<accession>A0ABY2B903</accession>
<protein>
    <recommendedName>
        <fullName evidence="4">PknH-like protein</fullName>
    </recommendedName>
</protein>
<sequence length="219" mass="22933">MRHRRSFFPRSTGLLVAPLVAGVLLVPTAAVASPAPDVSRPPGVDSTSGNTAARWSAFVDESGVAACVGPVIESRMVATLHIAVSDALNAVAPRSQPIAFRGQAPDAYARSAVASAAQTSIVEVLRSAPRLSKDCRRTSVDIVERAFETSMTALPDRPSVWLGVVLGKAAANASVSWTAQHPIESDLAPIRVARTEADSRDLSMWETASLLAACSTTDC</sequence>
<evidence type="ECO:0000313" key="2">
    <source>
        <dbReference type="EMBL" id="TCO12172.1"/>
    </source>
</evidence>
<proteinExistence type="predicted"/>
<name>A0ABY2B903_9ACTN</name>
<feature type="chain" id="PRO_5045345557" description="PknH-like protein" evidence="1">
    <location>
        <begin position="33"/>
        <end position="219"/>
    </location>
</feature>
<evidence type="ECO:0000313" key="3">
    <source>
        <dbReference type="Proteomes" id="UP000295818"/>
    </source>
</evidence>
<evidence type="ECO:0008006" key="4">
    <source>
        <dbReference type="Google" id="ProtNLM"/>
    </source>
</evidence>
<organism evidence="2 3">
    <name type="scientific">Kribbella orskensis</name>
    <dbReference type="NCBI Taxonomy" id="2512216"/>
    <lineage>
        <taxon>Bacteria</taxon>
        <taxon>Bacillati</taxon>
        <taxon>Actinomycetota</taxon>
        <taxon>Actinomycetes</taxon>
        <taxon>Propionibacteriales</taxon>
        <taxon>Kribbellaceae</taxon>
        <taxon>Kribbella</taxon>
    </lineage>
</organism>
<dbReference type="PROSITE" id="PS51318">
    <property type="entry name" value="TAT"/>
    <property type="match status" value="1"/>
</dbReference>
<keyword evidence="3" id="KW-1185">Reference proteome</keyword>
<reference evidence="2 3" key="1">
    <citation type="journal article" date="2015" name="Stand. Genomic Sci.">
        <title>Genomic Encyclopedia of Bacterial and Archaeal Type Strains, Phase III: the genomes of soil and plant-associated and newly described type strains.</title>
        <authorList>
            <person name="Whitman W.B."/>
            <person name="Woyke T."/>
            <person name="Klenk H.P."/>
            <person name="Zhou Y."/>
            <person name="Lilburn T.G."/>
            <person name="Beck B.J."/>
            <person name="De Vos P."/>
            <person name="Vandamme P."/>
            <person name="Eisen J.A."/>
            <person name="Garrity G."/>
            <person name="Hugenholtz P."/>
            <person name="Kyrpides N.C."/>
        </authorList>
    </citation>
    <scope>NUCLEOTIDE SEQUENCE [LARGE SCALE GENOMIC DNA]</scope>
    <source>
        <strain evidence="2 3">VKM Ac-2538</strain>
    </source>
</reference>
<evidence type="ECO:0000256" key="1">
    <source>
        <dbReference type="SAM" id="SignalP"/>
    </source>
</evidence>
<gene>
    <name evidence="2" type="ORF">EV644_12763</name>
</gene>
<keyword evidence="1" id="KW-0732">Signal</keyword>